<dbReference type="EMBL" id="JAUDFV010000110">
    <property type="protein sequence ID" value="KAL2731012.1"/>
    <property type="molecule type" value="Genomic_DNA"/>
</dbReference>
<comment type="caution">
    <text evidence="1">The sequence shown here is derived from an EMBL/GenBank/DDBJ whole genome shotgun (WGS) entry which is preliminary data.</text>
</comment>
<organism evidence="1 2">
    <name type="scientific">Vespula squamosa</name>
    <name type="common">Southern yellow jacket</name>
    <name type="synonym">Wasp</name>
    <dbReference type="NCBI Taxonomy" id="30214"/>
    <lineage>
        <taxon>Eukaryota</taxon>
        <taxon>Metazoa</taxon>
        <taxon>Ecdysozoa</taxon>
        <taxon>Arthropoda</taxon>
        <taxon>Hexapoda</taxon>
        <taxon>Insecta</taxon>
        <taxon>Pterygota</taxon>
        <taxon>Neoptera</taxon>
        <taxon>Endopterygota</taxon>
        <taxon>Hymenoptera</taxon>
        <taxon>Apocrita</taxon>
        <taxon>Aculeata</taxon>
        <taxon>Vespoidea</taxon>
        <taxon>Vespidae</taxon>
        <taxon>Vespinae</taxon>
        <taxon>Vespula</taxon>
    </lineage>
</organism>
<gene>
    <name evidence="1" type="ORF">V1478_005425</name>
</gene>
<name>A0ABD2BE48_VESSQ</name>
<reference evidence="1 2" key="1">
    <citation type="journal article" date="2024" name="Ann. Entomol. Soc. Am.">
        <title>Genomic analyses of the southern and eastern yellowjacket wasps (Hymenoptera: Vespidae) reveal evolutionary signatures of social life.</title>
        <authorList>
            <person name="Catto M.A."/>
            <person name="Caine P.B."/>
            <person name="Orr S.E."/>
            <person name="Hunt B.G."/>
            <person name="Goodisman M.A.D."/>
        </authorList>
    </citation>
    <scope>NUCLEOTIDE SEQUENCE [LARGE SCALE GENOMIC DNA]</scope>
    <source>
        <strain evidence="1">233</strain>
        <tissue evidence="1">Head and thorax</tissue>
    </source>
</reference>
<accession>A0ABD2BE48</accession>
<dbReference type="AlphaFoldDB" id="A0ABD2BE48"/>
<evidence type="ECO:0000313" key="2">
    <source>
        <dbReference type="Proteomes" id="UP001607302"/>
    </source>
</evidence>
<evidence type="ECO:0000313" key="1">
    <source>
        <dbReference type="EMBL" id="KAL2731012.1"/>
    </source>
</evidence>
<protein>
    <submittedName>
        <fullName evidence="1">Uncharacterized protein</fullName>
    </submittedName>
</protein>
<sequence>MSDILASSTRLQIYTRKAIPNVVLLSSHFEGVEKFVRNKWISVILKNMVKEKEVSSKEDGPE</sequence>
<keyword evidence="2" id="KW-1185">Reference proteome</keyword>
<dbReference type="Proteomes" id="UP001607302">
    <property type="component" value="Unassembled WGS sequence"/>
</dbReference>
<proteinExistence type="predicted"/>